<dbReference type="OrthoDB" id="10330287at2759"/>
<accession>A0A210Q4Y2</accession>
<feature type="chain" id="PRO_5012284284" evidence="1">
    <location>
        <begin position="19"/>
        <end position="332"/>
    </location>
</feature>
<keyword evidence="1" id="KW-0732">Signal</keyword>
<proteinExistence type="predicted"/>
<evidence type="ECO:0000256" key="1">
    <source>
        <dbReference type="SAM" id="SignalP"/>
    </source>
</evidence>
<feature type="signal peptide" evidence="1">
    <location>
        <begin position="1"/>
        <end position="18"/>
    </location>
</feature>
<dbReference type="EMBL" id="NEDP02005012">
    <property type="protein sequence ID" value="OWF43739.1"/>
    <property type="molecule type" value="Genomic_DNA"/>
</dbReference>
<comment type="caution">
    <text evidence="2">The sequence shown here is derived from an EMBL/GenBank/DDBJ whole genome shotgun (WGS) entry which is preliminary data.</text>
</comment>
<keyword evidence="3" id="KW-1185">Reference proteome</keyword>
<evidence type="ECO:0000313" key="2">
    <source>
        <dbReference type="EMBL" id="OWF43739.1"/>
    </source>
</evidence>
<protein>
    <submittedName>
        <fullName evidence="2">Uncharacterized protein</fullName>
    </submittedName>
</protein>
<gene>
    <name evidence="2" type="ORF">KP79_PYT19271</name>
</gene>
<organism evidence="2 3">
    <name type="scientific">Mizuhopecten yessoensis</name>
    <name type="common">Japanese scallop</name>
    <name type="synonym">Patinopecten yessoensis</name>
    <dbReference type="NCBI Taxonomy" id="6573"/>
    <lineage>
        <taxon>Eukaryota</taxon>
        <taxon>Metazoa</taxon>
        <taxon>Spiralia</taxon>
        <taxon>Lophotrochozoa</taxon>
        <taxon>Mollusca</taxon>
        <taxon>Bivalvia</taxon>
        <taxon>Autobranchia</taxon>
        <taxon>Pteriomorphia</taxon>
        <taxon>Pectinida</taxon>
        <taxon>Pectinoidea</taxon>
        <taxon>Pectinidae</taxon>
        <taxon>Mizuhopecten</taxon>
    </lineage>
</organism>
<name>A0A210Q4Y2_MIZYE</name>
<sequence>MVDTAMSVHVYLMVTCLAFNTDSAFGTTEIQAKGGVVQAVGDMNIFPTSAQSEYEKVYWRASTLVPTNYTEVVKSFETNLAIAPSRSTSNDNFVNSLECDIKRANVVACLKMFPVTPTSRYERMYCISSALIRKKTNNQYSCSCETCTPDVHCWLPCQTLAKFGMAPDKDCFCTPVTGGDGEGPVPTWCRSPQGQPEFFTECHSPLFSYTCELYKNFFENGFSLTRDHYTIFKSLSCKGKTTEKLLISCLSNALVQIVKNRSVACAHPYKDVTSCLDTFRKTMSISVDPVCQQALQSWDQMSPNSFQMSNVDFEKELSPVRFSVMECLKVLL</sequence>
<dbReference type="Proteomes" id="UP000242188">
    <property type="component" value="Unassembled WGS sequence"/>
</dbReference>
<evidence type="ECO:0000313" key="3">
    <source>
        <dbReference type="Proteomes" id="UP000242188"/>
    </source>
</evidence>
<dbReference type="AlphaFoldDB" id="A0A210Q4Y2"/>
<reference evidence="2 3" key="1">
    <citation type="journal article" date="2017" name="Nat. Ecol. Evol.">
        <title>Scallop genome provides insights into evolution of bilaterian karyotype and development.</title>
        <authorList>
            <person name="Wang S."/>
            <person name="Zhang J."/>
            <person name="Jiao W."/>
            <person name="Li J."/>
            <person name="Xun X."/>
            <person name="Sun Y."/>
            <person name="Guo X."/>
            <person name="Huan P."/>
            <person name="Dong B."/>
            <person name="Zhang L."/>
            <person name="Hu X."/>
            <person name="Sun X."/>
            <person name="Wang J."/>
            <person name="Zhao C."/>
            <person name="Wang Y."/>
            <person name="Wang D."/>
            <person name="Huang X."/>
            <person name="Wang R."/>
            <person name="Lv J."/>
            <person name="Li Y."/>
            <person name="Zhang Z."/>
            <person name="Liu B."/>
            <person name="Lu W."/>
            <person name="Hui Y."/>
            <person name="Liang J."/>
            <person name="Zhou Z."/>
            <person name="Hou R."/>
            <person name="Li X."/>
            <person name="Liu Y."/>
            <person name="Li H."/>
            <person name="Ning X."/>
            <person name="Lin Y."/>
            <person name="Zhao L."/>
            <person name="Xing Q."/>
            <person name="Dou J."/>
            <person name="Li Y."/>
            <person name="Mao J."/>
            <person name="Guo H."/>
            <person name="Dou H."/>
            <person name="Li T."/>
            <person name="Mu C."/>
            <person name="Jiang W."/>
            <person name="Fu Q."/>
            <person name="Fu X."/>
            <person name="Miao Y."/>
            <person name="Liu J."/>
            <person name="Yu Q."/>
            <person name="Li R."/>
            <person name="Liao H."/>
            <person name="Li X."/>
            <person name="Kong Y."/>
            <person name="Jiang Z."/>
            <person name="Chourrout D."/>
            <person name="Li R."/>
            <person name="Bao Z."/>
        </authorList>
    </citation>
    <scope>NUCLEOTIDE SEQUENCE [LARGE SCALE GENOMIC DNA]</scope>
    <source>
        <strain evidence="2 3">PY_sf001</strain>
    </source>
</reference>